<dbReference type="AlphaFoldDB" id="A0A5C0ASY8"/>
<dbReference type="PROSITE" id="PS50949">
    <property type="entry name" value="HTH_GNTR"/>
    <property type="match status" value="1"/>
</dbReference>
<dbReference type="SUPFAM" id="SSF46785">
    <property type="entry name" value="Winged helix' DNA-binding domain"/>
    <property type="match status" value="1"/>
</dbReference>
<dbReference type="FunFam" id="3.40.640.10:FF:000023">
    <property type="entry name" value="Transcriptional regulator, GntR family"/>
    <property type="match status" value="1"/>
</dbReference>
<dbReference type="PANTHER" id="PTHR46577:SF2">
    <property type="entry name" value="TRANSCRIPTIONAL REGULATORY PROTEIN"/>
    <property type="match status" value="1"/>
</dbReference>
<keyword evidence="4" id="KW-0663">Pyridoxal phosphate</keyword>
<dbReference type="Gene3D" id="3.90.1150.10">
    <property type="entry name" value="Aspartate Aminotransferase, domain 1"/>
    <property type="match status" value="1"/>
</dbReference>
<reference evidence="9 10" key="1">
    <citation type="submission" date="2019-08" db="EMBL/GenBank/DDBJ databases">
        <title>Amphibian skin-associated Pigmentiphaga: genome sequence and occurrence across geography and hosts.</title>
        <authorList>
            <person name="Bletz M.C."/>
            <person name="Bunk B."/>
            <person name="Sproeer C."/>
            <person name="Biwer P."/>
            <person name="Reiter S."/>
            <person name="Rabemananjara F.C.E."/>
            <person name="Schulz S."/>
            <person name="Overmann J."/>
            <person name="Vences M."/>
        </authorList>
    </citation>
    <scope>NUCLEOTIDE SEQUENCE [LARGE SCALE GENOMIC DNA]</scope>
    <source>
        <strain evidence="9 10">Mada1488</strain>
    </source>
</reference>
<name>A0A5C0ASY8_9BURK</name>
<organism evidence="9 10">
    <name type="scientific">Pigmentiphaga aceris</name>
    <dbReference type="NCBI Taxonomy" id="1940612"/>
    <lineage>
        <taxon>Bacteria</taxon>
        <taxon>Pseudomonadati</taxon>
        <taxon>Pseudomonadota</taxon>
        <taxon>Betaproteobacteria</taxon>
        <taxon>Burkholderiales</taxon>
        <taxon>Alcaligenaceae</taxon>
        <taxon>Pigmentiphaga</taxon>
    </lineage>
</organism>
<dbReference type="KEGG" id="pacr:FXN63_05925"/>
<dbReference type="InterPro" id="IPR036388">
    <property type="entry name" value="WH-like_DNA-bd_sf"/>
</dbReference>
<dbReference type="SMART" id="SM00345">
    <property type="entry name" value="HTH_GNTR"/>
    <property type="match status" value="1"/>
</dbReference>
<keyword evidence="6" id="KW-0238">DNA-binding</keyword>
<dbReference type="InterPro" id="IPR000524">
    <property type="entry name" value="Tscrpt_reg_HTH_GntR"/>
</dbReference>
<sequence>MGESLKRYEALAHDLAESIRCGVLRAGEKLPSVREASARRGVSASTVFQAYYLLEAQGLIRARDRSGYYVVHGTATMPPEPEPPVHIDPDSNVVDVSSQVFEMLESIRQREVVPFGSAFPDPALFPMAKLGQVMASTIRQLDPWQAVDDLSPGNAQLRRQIALRYQVDGMAVTPDDIVITNGALEALNLCLGAVTRPGDTVIVESPTFYAALQSLERLGLRAIEVPAHPREGIDLAALARALAQHQPAACWLMTSFQNPLGSLMPEPKKRELVALLARHGVPLIEDDVYAELYFGANRPAPAKAFDTQGLVMHCGSFSKSLAPGYRVGWAVPGRFFRAVARHKLSTSLSTSMPAQAAIAAYLERGGYDRHLRALRHELSVRQGQMMAAVGARFPAGARATRPAGGYFLWVELPGEIDTRMLHRQALAAGISIAPGPMFSSHPRFLNCLRLNYGHAWDMRAEAAFARLGGLIHAMC</sequence>
<dbReference type="Pfam" id="PF00155">
    <property type="entry name" value="Aminotran_1_2"/>
    <property type="match status" value="1"/>
</dbReference>
<dbReference type="InterPro" id="IPR015421">
    <property type="entry name" value="PyrdxlP-dep_Trfase_major"/>
</dbReference>
<keyword evidence="2 9" id="KW-0032">Aminotransferase</keyword>
<dbReference type="Gene3D" id="1.10.10.10">
    <property type="entry name" value="Winged helix-like DNA-binding domain superfamily/Winged helix DNA-binding domain"/>
    <property type="match status" value="1"/>
</dbReference>
<dbReference type="InterPro" id="IPR051446">
    <property type="entry name" value="HTH_trans_reg/aminotransferase"/>
</dbReference>
<evidence type="ECO:0000256" key="7">
    <source>
        <dbReference type="ARBA" id="ARBA00023163"/>
    </source>
</evidence>
<dbReference type="GO" id="GO:0003677">
    <property type="term" value="F:DNA binding"/>
    <property type="evidence" value="ECO:0007669"/>
    <property type="project" value="UniProtKB-KW"/>
</dbReference>
<dbReference type="Gene3D" id="3.40.640.10">
    <property type="entry name" value="Type I PLP-dependent aspartate aminotransferase-like (Major domain)"/>
    <property type="match status" value="1"/>
</dbReference>
<dbReference type="GO" id="GO:0003700">
    <property type="term" value="F:DNA-binding transcription factor activity"/>
    <property type="evidence" value="ECO:0007669"/>
    <property type="project" value="InterPro"/>
</dbReference>
<evidence type="ECO:0000259" key="8">
    <source>
        <dbReference type="PROSITE" id="PS50949"/>
    </source>
</evidence>
<dbReference type="CDD" id="cd07377">
    <property type="entry name" value="WHTH_GntR"/>
    <property type="match status" value="1"/>
</dbReference>
<dbReference type="InterPro" id="IPR015422">
    <property type="entry name" value="PyrdxlP-dep_Trfase_small"/>
</dbReference>
<dbReference type="RefSeq" id="WP_148813637.1">
    <property type="nucleotide sequence ID" value="NZ_CP043046.1"/>
</dbReference>
<evidence type="ECO:0000313" key="10">
    <source>
        <dbReference type="Proteomes" id="UP000325161"/>
    </source>
</evidence>
<dbReference type="InterPro" id="IPR004839">
    <property type="entry name" value="Aminotransferase_I/II_large"/>
</dbReference>
<keyword evidence="10" id="KW-1185">Reference proteome</keyword>
<dbReference type="InterPro" id="IPR036390">
    <property type="entry name" value="WH_DNA-bd_sf"/>
</dbReference>
<feature type="domain" description="HTH gntR-type" evidence="8">
    <location>
        <begin position="5"/>
        <end position="73"/>
    </location>
</feature>
<protein>
    <submittedName>
        <fullName evidence="9">PLP-dependent aminotransferase family protein</fullName>
    </submittedName>
</protein>
<dbReference type="CDD" id="cd00609">
    <property type="entry name" value="AAT_like"/>
    <property type="match status" value="1"/>
</dbReference>
<evidence type="ECO:0000256" key="3">
    <source>
        <dbReference type="ARBA" id="ARBA00022679"/>
    </source>
</evidence>
<evidence type="ECO:0000256" key="2">
    <source>
        <dbReference type="ARBA" id="ARBA00022576"/>
    </source>
</evidence>
<evidence type="ECO:0000256" key="6">
    <source>
        <dbReference type="ARBA" id="ARBA00023125"/>
    </source>
</evidence>
<evidence type="ECO:0000256" key="4">
    <source>
        <dbReference type="ARBA" id="ARBA00022898"/>
    </source>
</evidence>
<proteinExistence type="inferred from homology"/>
<keyword evidence="3 9" id="KW-0808">Transferase</keyword>
<dbReference type="Proteomes" id="UP000325161">
    <property type="component" value="Chromosome"/>
</dbReference>
<comment type="similarity">
    <text evidence="1">In the C-terminal section; belongs to the class-I pyridoxal-phosphate-dependent aminotransferase family.</text>
</comment>
<accession>A0A5C0ASY8</accession>
<gene>
    <name evidence="9" type="ORF">FXN63_05925</name>
</gene>
<dbReference type="EMBL" id="CP043046">
    <property type="protein sequence ID" value="QEI05429.1"/>
    <property type="molecule type" value="Genomic_DNA"/>
</dbReference>
<evidence type="ECO:0000313" key="9">
    <source>
        <dbReference type="EMBL" id="QEI05429.1"/>
    </source>
</evidence>
<dbReference type="OrthoDB" id="9804020at2"/>
<dbReference type="InterPro" id="IPR015424">
    <property type="entry name" value="PyrdxlP-dep_Trfase"/>
</dbReference>
<evidence type="ECO:0000256" key="5">
    <source>
        <dbReference type="ARBA" id="ARBA00023015"/>
    </source>
</evidence>
<dbReference type="PANTHER" id="PTHR46577">
    <property type="entry name" value="HTH-TYPE TRANSCRIPTIONAL REGULATORY PROTEIN GABR"/>
    <property type="match status" value="1"/>
</dbReference>
<keyword evidence="7" id="KW-0804">Transcription</keyword>
<dbReference type="GO" id="GO:0030170">
    <property type="term" value="F:pyridoxal phosphate binding"/>
    <property type="evidence" value="ECO:0007669"/>
    <property type="project" value="InterPro"/>
</dbReference>
<keyword evidence="5" id="KW-0805">Transcription regulation</keyword>
<dbReference type="Pfam" id="PF00392">
    <property type="entry name" value="GntR"/>
    <property type="match status" value="1"/>
</dbReference>
<dbReference type="SUPFAM" id="SSF53383">
    <property type="entry name" value="PLP-dependent transferases"/>
    <property type="match status" value="1"/>
</dbReference>
<evidence type="ECO:0000256" key="1">
    <source>
        <dbReference type="ARBA" id="ARBA00005384"/>
    </source>
</evidence>
<dbReference type="GO" id="GO:0008483">
    <property type="term" value="F:transaminase activity"/>
    <property type="evidence" value="ECO:0007669"/>
    <property type="project" value="UniProtKB-KW"/>
</dbReference>